<name>A0A8S1MPF9_PARPR</name>
<evidence type="ECO:0000256" key="1">
    <source>
        <dbReference type="ARBA" id="ARBA00022884"/>
    </source>
</evidence>
<comment type="caution">
    <text evidence="5">The sequence shown here is derived from an EMBL/GenBank/DDBJ whole genome shotgun (WGS) entry which is preliminary data.</text>
</comment>
<dbReference type="Pfam" id="PF00658">
    <property type="entry name" value="MLLE"/>
    <property type="match status" value="1"/>
</dbReference>
<feature type="domain" description="PABC" evidence="4">
    <location>
        <begin position="498"/>
        <end position="580"/>
    </location>
</feature>
<dbReference type="SMART" id="SM00360">
    <property type="entry name" value="RRM"/>
    <property type="match status" value="3"/>
</dbReference>
<dbReference type="PANTHER" id="PTHR24012">
    <property type="entry name" value="RNA BINDING PROTEIN"/>
    <property type="match status" value="1"/>
</dbReference>
<accession>A0A8S1MPF9</accession>
<keyword evidence="1 2" id="KW-0694">RNA-binding</keyword>
<gene>
    <name evidence="5" type="ORF">PPRIM_AZ9-3.1.T0690028</name>
</gene>
<dbReference type="FunFam" id="1.10.1900.10:FF:000012">
    <property type="entry name" value="Uncharacterized protein"/>
    <property type="match status" value="1"/>
</dbReference>
<sequence length="583" mass="68862">MLNIKEDIGINKKPEQQKNIIYIENLDKVITEDFLFHQFKQFGDISIIKLKRDKYNNISSGQALITFSDAESAEKARQTLDNQKLINNIIKVKPYVNLNEAEKNANIYMKNLPKNVKVEELEQEFQKYGNILSIDVRKDSKGNCLNYGYIQFQKKDDAQLFLEQMQKNSFNYQGNEIHFELFKSSQERIKELNELFLRGFSHPLPDNAIQDDKIITAIEFGWQMVIKDYFIKQQDHQIQDCFVKIDKNTRQPWTIIKFEFSDQAKFHFNICENQRSHPCVQSNIFYVIELIQKCDIAQSNFSDMKLTIQEIVSIYQSLANNKFDIFSGISDNFFFNLKQNQQQSIDERQLYFQNINNYVNEYDIQSFLQQFGNVISVTMKQSTKPYQQLQDCIVLYQTFNDAKCALSQIYDRKYSQNVNHIFKYGIIKISIYLGKNLRQEFKQVKKQRQRLVYNSMIKQEPNILLFQPQQPLIQKQYNNKQPINNTQMLISKYSTIEIIKAQMDNFLGLSDSDQRNILGALLFYQVVKVVKNQNITRQIVGMLIEPSQFPIQDIIELFDNDADLQEYIQEGLELIKDNQKRNN</sequence>
<proteinExistence type="predicted"/>
<protein>
    <recommendedName>
        <fullName evidence="7">Polyadenylate-binding protein</fullName>
    </recommendedName>
</protein>
<dbReference type="EMBL" id="CAJJDM010000072">
    <property type="protein sequence ID" value="CAD8082937.1"/>
    <property type="molecule type" value="Genomic_DNA"/>
</dbReference>
<dbReference type="Proteomes" id="UP000688137">
    <property type="component" value="Unassembled WGS sequence"/>
</dbReference>
<dbReference type="AlphaFoldDB" id="A0A8S1MPF9"/>
<dbReference type="CDD" id="cd00590">
    <property type="entry name" value="RRM_SF"/>
    <property type="match status" value="3"/>
</dbReference>
<keyword evidence="6" id="KW-1185">Reference proteome</keyword>
<evidence type="ECO:0000259" key="4">
    <source>
        <dbReference type="PROSITE" id="PS51309"/>
    </source>
</evidence>
<dbReference type="PROSITE" id="PS50102">
    <property type="entry name" value="RRM"/>
    <property type="match status" value="2"/>
</dbReference>
<dbReference type="PROSITE" id="PS51309">
    <property type="entry name" value="PABC"/>
    <property type="match status" value="1"/>
</dbReference>
<dbReference type="InterPro" id="IPR000504">
    <property type="entry name" value="RRM_dom"/>
</dbReference>
<reference evidence="5" key="1">
    <citation type="submission" date="2021-01" db="EMBL/GenBank/DDBJ databases">
        <authorList>
            <consortium name="Genoscope - CEA"/>
            <person name="William W."/>
        </authorList>
    </citation>
    <scope>NUCLEOTIDE SEQUENCE</scope>
</reference>
<feature type="domain" description="RRM" evidence="3">
    <location>
        <begin position="19"/>
        <end position="97"/>
    </location>
</feature>
<evidence type="ECO:0000313" key="6">
    <source>
        <dbReference type="Proteomes" id="UP000688137"/>
    </source>
</evidence>
<evidence type="ECO:0000256" key="2">
    <source>
        <dbReference type="PROSITE-ProRule" id="PRU00176"/>
    </source>
</evidence>
<dbReference type="InterPro" id="IPR002004">
    <property type="entry name" value="PABP_HYD_C"/>
</dbReference>
<organism evidence="5 6">
    <name type="scientific">Paramecium primaurelia</name>
    <dbReference type="NCBI Taxonomy" id="5886"/>
    <lineage>
        <taxon>Eukaryota</taxon>
        <taxon>Sar</taxon>
        <taxon>Alveolata</taxon>
        <taxon>Ciliophora</taxon>
        <taxon>Intramacronucleata</taxon>
        <taxon>Oligohymenophorea</taxon>
        <taxon>Peniculida</taxon>
        <taxon>Parameciidae</taxon>
        <taxon>Paramecium</taxon>
    </lineage>
</organism>
<dbReference type="Pfam" id="PF00076">
    <property type="entry name" value="RRM_1"/>
    <property type="match status" value="2"/>
</dbReference>
<dbReference type="FunFam" id="3.30.70.330:FF:001005">
    <property type="entry name" value="Uncharacterized protein"/>
    <property type="match status" value="1"/>
</dbReference>
<evidence type="ECO:0000313" key="5">
    <source>
        <dbReference type="EMBL" id="CAD8082937.1"/>
    </source>
</evidence>
<evidence type="ECO:0000259" key="3">
    <source>
        <dbReference type="PROSITE" id="PS50102"/>
    </source>
</evidence>
<feature type="domain" description="RRM" evidence="3">
    <location>
        <begin position="105"/>
        <end position="184"/>
    </location>
</feature>
<dbReference type="OMA" id="MVIKDYF"/>
<dbReference type="GO" id="GO:0003723">
    <property type="term" value="F:RNA binding"/>
    <property type="evidence" value="ECO:0007669"/>
    <property type="project" value="UniProtKB-UniRule"/>
</dbReference>
<evidence type="ECO:0008006" key="7">
    <source>
        <dbReference type="Google" id="ProtNLM"/>
    </source>
</evidence>